<feature type="transmembrane region" description="Helical" evidence="7">
    <location>
        <begin position="63"/>
        <end position="84"/>
    </location>
</feature>
<keyword evidence="7" id="KW-1133">Transmembrane helix</keyword>
<dbReference type="PROSITE" id="PS00086">
    <property type="entry name" value="CYTOCHROME_P450"/>
    <property type="match status" value="1"/>
</dbReference>
<comment type="caution">
    <text evidence="9">The sequence shown here is derived from an EMBL/GenBank/DDBJ whole genome shotgun (WGS) entry which is preliminary data.</text>
</comment>
<evidence type="ECO:0000256" key="6">
    <source>
        <dbReference type="SAM" id="MobiDB-lite"/>
    </source>
</evidence>
<dbReference type="AlphaFoldDB" id="A0A4S8ZQL3"/>
<organism evidence="9 11">
    <name type="scientific">Aureobasidium pullulans</name>
    <name type="common">Black yeast</name>
    <name type="synonym">Pullularia pullulans</name>
    <dbReference type="NCBI Taxonomy" id="5580"/>
    <lineage>
        <taxon>Eukaryota</taxon>
        <taxon>Fungi</taxon>
        <taxon>Dikarya</taxon>
        <taxon>Ascomycota</taxon>
        <taxon>Pezizomycotina</taxon>
        <taxon>Dothideomycetes</taxon>
        <taxon>Dothideomycetidae</taxon>
        <taxon>Dothideales</taxon>
        <taxon>Saccotheciaceae</taxon>
        <taxon>Aureobasidium</taxon>
    </lineage>
</organism>
<keyword evidence="7" id="KW-0812">Transmembrane</keyword>
<dbReference type="Pfam" id="PF00067">
    <property type="entry name" value="p450"/>
    <property type="match status" value="2"/>
</dbReference>
<gene>
    <name evidence="9" type="ORF">D6D19_08872</name>
    <name evidence="8" type="ORF">D6D28_03838</name>
</gene>
<dbReference type="Proteomes" id="UP000308802">
    <property type="component" value="Unassembled WGS sequence"/>
</dbReference>
<keyword evidence="4 5" id="KW-0408">Iron</keyword>
<feature type="compositionally biased region" description="Polar residues" evidence="6">
    <location>
        <begin position="559"/>
        <end position="574"/>
    </location>
</feature>
<evidence type="ECO:0000313" key="11">
    <source>
        <dbReference type="Proteomes" id="UP000308802"/>
    </source>
</evidence>
<evidence type="ECO:0000256" key="5">
    <source>
        <dbReference type="PIRSR" id="PIRSR602401-1"/>
    </source>
</evidence>
<keyword evidence="5" id="KW-0349">Heme</keyword>
<evidence type="ECO:0000313" key="9">
    <source>
        <dbReference type="EMBL" id="THW68522.1"/>
    </source>
</evidence>
<dbReference type="GO" id="GO:0005506">
    <property type="term" value="F:iron ion binding"/>
    <property type="evidence" value="ECO:0007669"/>
    <property type="project" value="InterPro"/>
</dbReference>
<evidence type="ECO:0000256" key="7">
    <source>
        <dbReference type="SAM" id="Phobius"/>
    </source>
</evidence>
<dbReference type="CDD" id="cd11070">
    <property type="entry name" value="CYP56-like"/>
    <property type="match status" value="1"/>
</dbReference>
<feature type="compositionally biased region" description="Polar residues" evidence="6">
    <location>
        <begin position="584"/>
        <end position="593"/>
    </location>
</feature>
<dbReference type="GO" id="GO:0004497">
    <property type="term" value="F:monooxygenase activity"/>
    <property type="evidence" value="ECO:0007669"/>
    <property type="project" value="InterPro"/>
</dbReference>
<comment type="similarity">
    <text evidence="2">Belongs to the cytochrome P450 family.</text>
</comment>
<protein>
    <submittedName>
        <fullName evidence="9">Cytochrome P450</fullName>
    </submittedName>
</protein>
<evidence type="ECO:0000256" key="3">
    <source>
        <dbReference type="ARBA" id="ARBA00022723"/>
    </source>
</evidence>
<reference evidence="10 11" key="1">
    <citation type="submission" date="2018-10" db="EMBL/GenBank/DDBJ databases">
        <title>Fifty Aureobasidium pullulans genomes reveal a recombining polyextremotolerant generalist.</title>
        <authorList>
            <person name="Gostincar C."/>
            <person name="Turk M."/>
            <person name="Zajc J."/>
            <person name="Gunde-Cimerman N."/>
        </authorList>
    </citation>
    <scope>NUCLEOTIDE SEQUENCE [LARGE SCALE GENOMIC DNA]</scope>
    <source>
        <strain evidence="9 11">EXF-10659</strain>
        <strain evidence="8 10">EXF-11900</strain>
    </source>
</reference>
<dbReference type="PRINTS" id="PR00463">
    <property type="entry name" value="EP450I"/>
</dbReference>
<name>A0A4S8ZQL3_AURPU</name>
<dbReference type="InterPro" id="IPR017972">
    <property type="entry name" value="Cyt_P450_CS"/>
</dbReference>
<evidence type="ECO:0000313" key="8">
    <source>
        <dbReference type="EMBL" id="THV72624.1"/>
    </source>
</evidence>
<dbReference type="Proteomes" id="UP000304951">
    <property type="component" value="Unassembled WGS sequence"/>
</dbReference>
<dbReference type="EMBL" id="QZAO01000444">
    <property type="protein sequence ID" value="THW68522.1"/>
    <property type="molecule type" value="Genomic_DNA"/>
</dbReference>
<dbReference type="PRINTS" id="PR00385">
    <property type="entry name" value="P450"/>
</dbReference>
<accession>A0A4S8ZQL3</accession>
<feature type="non-terminal residue" evidence="9">
    <location>
        <position position="1"/>
    </location>
</feature>
<dbReference type="InterPro" id="IPR036396">
    <property type="entry name" value="Cyt_P450_sf"/>
</dbReference>
<dbReference type="GO" id="GO:0016705">
    <property type="term" value="F:oxidoreductase activity, acting on paired donors, with incorporation or reduction of molecular oxygen"/>
    <property type="evidence" value="ECO:0007669"/>
    <property type="project" value="InterPro"/>
</dbReference>
<sequence length="702" mass="79384">SPHSSESFHPFRGHSFIVHVRHHQARKLERRNHRLQVLSLLGARGIKVGGGSYCCFYKRYLRIAFTMMPFVWLAAATLIGVYIYNYYRCFARNLAAAKQSGLPYVVAPVYGFNRFWLVTHRLWIPLLEKLPKPWTDPWLQFLDPEWTWLLRREPFKAIGSDIFIVCSPGKNALFVADPEATTQIVTRRNDFPKPIEIYGSVDLFGKNVVSTEGSIWRHHRKITSPPFTEKNNHLVWQESLHQAQSMMASLVGKNSEGKGTVTDIAAATMRLSLHIISRAGFGRRLLWPHEELEENGQAGVVPEGHTMTYKDALSTLLENIIAVMLLPKWFLVNSPIKQNKVAYESFTEWGKYMREMYLEKRAEVQAGEKREGMDLMGALVSGAGIKPDQDPEKADKQLLTDDEILGNAFVFILAGHETTANTLHFAMLYLAMNWSTQKLLQDDLDEIFGDRPIDQWDYEQDVPKLFGGMCGAVMNEELRLIPPVVGIPKCTLKDSPQPLTLSGRRFIVPEGTAVTLITVASHRNPKHWPTLCGPNASEAEIEKDLASWKPQRWILDPSKSNSTAAQKHAQQNTHSDSEEDIGGPQSSDTSSRLFSPERGAFIPFSEGYRACLGRRFAQVEVLAVLAAIFREYSVELDLNKYASDEELAAMSEASRRSTWDKAKSTAENLLQHGMGTIITIQMRTGKVPVKFVKRGSEKYKYD</sequence>
<evidence type="ECO:0000256" key="4">
    <source>
        <dbReference type="ARBA" id="ARBA00023004"/>
    </source>
</evidence>
<keyword evidence="7" id="KW-0472">Membrane</keyword>
<dbReference type="PANTHER" id="PTHR24305:SF166">
    <property type="entry name" value="CYTOCHROME P450 12A4, MITOCHONDRIAL-RELATED"/>
    <property type="match status" value="1"/>
</dbReference>
<comment type="cofactor">
    <cofactor evidence="1 5">
        <name>heme</name>
        <dbReference type="ChEBI" id="CHEBI:30413"/>
    </cofactor>
</comment>
<proteinExistence type="inferred from homology"/>
<dbReference type="InterPro" id="IPR001128">
    <property type="entry name" value="Cyt_P450"/>
</dbReference>
<dbReference type="SUPFAM" id="SSF48264">
    <property type="entry name" value="Cytochrome P450"/>
    <property type="match status" value="1"/>
</dbReference>
<evidence type="ECO:0000313" key="10">
    <source>
        <dbReference type="Proteomes" id="UP000304951"/>
    </source>
</evidence>
<feature type="region of interest" description="Disordered" evidence="6">
    <location>
        <begin position="559"/>
        <end position="594"/>
    </location>
</feature>
<keyword evidence="3 5" id="KW-0479">Metal-binding</keyword>
<evidence type="ECO:0000256" key="1">
    <source>
        <dbReference type="ARBA" id="ARBA00001971"/>
    </source>
</evidence>
<evidence type="ECO:0000256" key="2">
    <source>
        <dbReference type="ARBA" id="ARBA00010617"/>
    </source>
</evidence>
<dbReference type="GO" id="GO:0020037">
    <property type="term" value="F:heme binding"/>
    <property type="evidence" value="ECO:0007669"/>
    <property type="project" value="InterPro"/>
</dbReference>
<dbReference type="EMBL" id="QZAF01000120">
    <property type="protein sequence ID" value="THV72624.1"/>
    <property type="molecule type" value="Genomic_DNA"/>
</dbReference>
<dbReference type="PANTHER" id="PTHR24305">
    <property type="entry name" value="CYTOCHROME P450"/>
    <property type="match status" value="1"/>
</dbReference>
<dbReference type="InterPro" id="IPR002401">
    <property type="entry name" value="Cyt_P450_E_grp-I"/>
</dbReference>
<feature type="binding site" description="axial binding residue" evidence="5">
    <location>
        <position position="611"/>
    </location>
    <ligand>
        <name>heme</name>
        <dbReference type="ChEBI" id="CHEBI:30413"/>
    </ligand>
    <ligandPart>
        <name>Fe</name>
        <dbReference type="ChEBI" id="CHEBI:18248"/>
    </ligandPart>
</feature>
<dbReference type="InterPro" id="IPR050121">
    <property type="entry name" value="Cytochrome_P450_monoxygenase"/>
</dbReference>
<dbReference type="Gene3D" id="1.10.630.10">
    <property type="entry name" value="Cytochrome P450"/>
    <property type="match status" value="1"/>
</dbReference>